<name>A0ABS8T5M4_DATST</name>
<comment type="caution">
    <text evidence="1">The sequence shown here is derived from an EMBL/GenBank/DDBJ whole genome shotgun (WGS) entry which is preliminary data.</text>
</comment>
<sequence>MRQDLYSLCGFTSKEDFSQMIRLLNWDMDVDPHCVFLETRDHLYGNCVFAITLWDRLLMWIHRLPYRPRDWAEHIRLKGKPHQASIFRMCSSITSYQEAVTPVPLLRVLFVS</sequence>
<evidence type="ECO:0000313" key="2">
    <source>
        <dbReference type="Proteomes" id="UP000823775"/>
    </source>
</evidence>
<protein>
    <submittedName>
        <fullName evidence="1">Uncharacterized protein</fullName>
    </submittedName>
</protein>
<proteinExistence type="predicted"/>
<reference evidence="1 2" key="1">
    <citation type="journal article" date="2021" name="BMC Genomics">
        <title>Datura genome reveals duplications of psychoactive alkaloid biosynthetic genes and high mutation rate following tissue culture.</title>
        <authorList>
            <person name="Rajewski A."/>
            <person name="Carter-House D."/>
            <person name="Stajich J."/>
            <person name="Litt A."/>
        </authorList>
    </citation>
    <scope>NUCLEOTIDE SEQUENCE [LARGE SCALE GENOMIC DNA]</scope>
    <source>
        <strain evidence="1">AR-01</strain>
    </source>
</reference>
<dbReference type="EMBL" id="JACEIK010001131">
    <property type="protein sequence ID" value="MCD7466326.1"/>
    <property type="molecule type" value="Genomic_DNA"/>
</dbReference>
<gene>
    <name evidence="1" type="ORF">HAX54_002930</name>
</gene>
<evidence type="ECO:0000313" key="1">
    <source>
        <dbReference type="EMBL" id="MCD7466326.1"/>
    </source>
</evidence>
<organism evidence="1 2">
    <name type="scientific">Datura stramonium</name>
    <name type="common">Jimsonweed</name>
    <name type="synonym">Common thornapple</name>
    <dbReference type="NCBI Taxonomy" id="4076"/>
    <lineage>
        <taxon>Eukaryota</taxon>
        <taxon>Viridiplantae</taxon>
        <taxon>Streptophyta</taxon>
        <taxon>Embryophyta</taxon>
        <taxon>Tracheophyta</taxon>
        <taxon>Spermatophyta</taxon>
        <taxon>Magnoliopsida</taxon>
        <taxon>eudicotyledons</taxon>
        <taxon>Gunneridae</taxon>
        <taxon>Pentapetalae</taxon>
        <taxon>asterids</taxon>
        <taxon>lamiids</taxon>
        <taxon>Solanales</taxon>
        <taxon>Solanaceae</taxon>
        <taxon>Solanoideae</taxon>
        <taxon>Datureae</taxon>
        <taxon>Datura</taxon>
    </lineage>
</organism>
<dbReference type="Proteomes" id="UP000823775">
    <property type="component" value="Unassembled WGS sequence"/>
</dbReference>
<keyword evidence="2" id="KW-1185">Reference proteome</keyword>
<accession>A0ABS8T5M4</accession>